<evidence type="ECO:0000313" key="1">
    <source>
        <dbReference type="EMBL" id="OJJ31969.1"/>
    </source>
</evidence>
<gene>
    <name evidence="1" type="ORF">ASPWEDRAFT_745429</name>
</gene>
<dbReference type="RefSeq" id="XP_040685646.1">
    <property type="nucleotide sequence ID" value="XM_040839491.1"/>
</dbReference>
<reference evidence="2" key="1">
    <citation type="journal article" date="2017" name="Genome Biol.">
        <title>Comparative genomics reveals high biological diversity and specific adaptations in the industrially and medically important fungal genus Aspergillus.</title>
        <authorList>
            <person name="de Vries R.P."/>
            <person name="Riley R."/>
            <person name="Wiebenga A."/>
            <person name="Aguilar-Osorio G."/>
            <person name="Amillis S."/>
            <person name="Uchima C.A."/>
            <person name="Anderluh G."/>
            <person name="Asadollahi M."/>
            <person name="Askin M."/>
            <person name="Barry K."/>
            <person name="Battaglia E."/>
            <person name="Bayram O."/>
            <person name="Benocci T."/>
            <person name="Braus-Stromeyer S.A."/>
            <person name="Caldana C."/>
            <person name="Canovas D."/>
            <person name="Cerqueira G.C."/>
            <person name="Chen F."/>
            <person name="Chen W."/>
            <person name="Choi C."/>
            <person name="Clum A."/>
            <person name="Dos Santos R.A."/>
            <person name="Damasio A.R."/>
            <person name="Diallinas G."/>
            <person name="Emri T."/>
            <person name="Fekete E."/>
            <person name="Flipphi M."/>
            <person name="Freyberg S."/>
            <person name="Gallo A."/>
            <person name="Gournas C."/>
            <person name="Habgood R."/>
            <person name="Hainaut M."/>
            <person name="Harispe M.L."/>
            <person name="Henrissat B."/>
            <person name="Hilden K.S."/>
            <person name="Hope R."/>
            <person name="Hossain A."/>
            <person name="Karabika E."/>
            <person name="Karaffa L."/>
            <person name="Karanyi Z."/>
            <person name="Krasevec N."/>
            <person name="Kuo A."/>
            <person name="Kusch H."/>
            <person name="LaButti K."/>
            <person name="Lagendijk E.L."/>
            <person name="Lapidus A."/>
            <person name="Levasseur A."/>
            <person name="Lindquist E."/>
            <person name="Lipzen A."/>
            <person name="Logrieco A.F."/>
            <person name="MacCabe A."/>
            <person name="Maekelae M.R."/>
            <person name="Malavazi I."/>
            <person name="Melin P."/>
            <person name="Meyer V."/>
            <person name="Mielnichuk N."/>
            <person name="Miskei M."/>
            <person name="Molnar A.P."/>
            <person name="Mule G."/>
            <person name="Ngan C.Y."/>
            <person name="Orejas M."/>
            <person name="Orosz E."/>
            <person name="Ouedraogo J.P."/>
            <person name="Overkamp K.M."/>
            <person name="Park H.-S."/>
            <person name="Perrone G."/>
            <person name="Piumi F."/>
            <person name="Punt P.J."/>
            <person name="Ram A.F."/>
            <person name="Ramon A."/>
            <person name="Rauscher S."/>
            <person name="Record E."/>
            <person name="Riano-Pachon D.M."/>
            <person name="Robert V."/>
            <person name="Roehrig J."/>
            <person name="Ruller R."/>
            <person name="Salamov A."/>
            <person name="Salih N.S."/>
            <person name="Samson R.A."/>
            <person name="Sandor E."/>
            <person name="Sanguinetti M."/>
            <person name="Schuetze T."/>
            <person name="Sepcic K."/>
            <person name="Shelest E."/>
            <person name="Sherlock G."/>
            <person name="Sophianopoulou V."/>
            <person name="Squina F.M."/>
            <person name="Sun H."/>
            <person name="Susca A."/>
            <person name="Todd R.B."/>
            <person name="Tsang A."/>
            <person name="Unkles S.E."/>
            <person name="van de Wiele N."/>
            <person name="van Rossen-Uffink D."/>
            <person name="Oliveira J.V."/>
            <person name="Vesth T.C."/>
            <person name="Visser J."/>
            <person name="Yu J.-H."/>
            <person name="Zhou M."/>
            <person name="Andersen M.R."/>
            <person name="Archer D.B."/>
            <person name="Baker S.E."/>
            <person name="Benoit I."/>
            <person name="Brakhage A.A."/>
            <person name="Braus G.H."/>
            <person name="Fischer R."/>
            <person name="Frisvad J.C."/>
            <person name="Goldman G.H."/>
            <person name="Houbraken J."/>
            <person name="Oakley B."/>
            <person name="Pocsi I."/>
            <person name="Scazzocchio C."/>
            <person name="Seiboth B."/>
            <person name="vanKuyk P.A."/>
            <person name="Wortman J."/>
            <person name="Dyer P.S."/>
            <person name="Grigoriev I.V."/>
        </authorList>
    </citation>
    <scope>NUCLEOTIDE SEQUENCE [LARGE SCALE GENOMIC DNA]</scope>
    <source>
        <strain evidence="2">DTO 134E9</strain>
    </source>
</reference>
<dbReference type="GeneID" id="63755339"/>
<dbReference type="VEuPathDB" id="FungiDB:ASPWEDRAFT_745429"/>
<proteinExistence type="predicted"/>
<dbReference type="OrthoDB" id="4499271at2759"/>
<evidence type="ECO:0000313" key="2">
    <source>
        <dbReference type="Proteomes" id="UP000184383"/>
    </source>
</evidence>
<sequence>MPTVGSTLAAEVAEILDQAHIPHLLWGSLAIALVGLNRHPLRLEFIVPDEQIQPASEVLYEAGFCLCANPGCPDLRIDQFYPIADVHFHLEGMTDEHRILSLFTKSSVVWWLPDLSLSHPPEDDPYFILSTSPRLPSRQRYGASGPWTHLYPIRLLNPNAMTEAVIMLNIRDLYQPNGIEQHWHYMLIDLMEERETPEASVKKTLPPRLTLFWENYNRLAEDWVISPLEILKELRREMVANNELPPPPAYNAYGSIEEARLNGCDL</sequence>
<name>A0A1L9RAN4_ASPWE</name>
<keyword evidence="2" id="KW-1185">Reference proteome</keyword>
<accession>A0A1L9RAN4</accession>
<protein>
    <submittedName>
        <fullName evidence="1">Uncharacterized protein</fullName>
    </submittedName>
</protein>
<dbReference type="Proteomes" id="UP000184383">
    <property type="component" value="Unassembled WGS sequence"/>
</dbReference>
<dbReference type="AlphaFoldDB" id="A0A1L9RAN4"/>
<organism evidence="1 2">
    <name type="scientific">Aspergillus wentii DTO 134E9</name>
    <dbReference type="NCBI Taxonomy" id="1073089"/>
    <lineage>
        <taxon>Eukaryota</taxon>
        <taxon>Fungi</taxon>
        <taxon>Dikarya</taxon>
        <taxon>Ascomycota</taxon>
        <taxon>Pezizomycotina</taxon>
        <taxon>Eurotiomycetes</taxon>
        <taxon>Eurotiomycetidae</taxon>
        <taxon>Eurotiales</taxon>
        <taxon>Aspergillaceae</taxon>
        <taxon>Aspergillus</taxon>
        <taxon>Aspergillus subgen. Cremei</taxon>
    </lineage>
</organism>
<dbReference type="EMBL" id="KV878215">
    <property type="protein sequence ID" value="OJJ31969.1"/>
    <property type="molecule type" value="Genomic_DNA"/>
</dbReference>